<dbReference type="AlphaFoldDB" id="A0A7W9M261"/>
<evidence type="ECO:0000313" key="1">
    <source>
        <dbReference type="EMBL" id="MBB5804674.1"/>
    </source>
</evidence>
<proteinExistence type="predicted"/>
<dbReference type="Proteomes" id="UP000552097">
    <property type="component" value="Unassembled WGS sequence"/>
</dbReference>
<gene>
    <name evidence="1" type="ORF">F4560_004442</name>
</gene>
<evidence type="ECO:0000313" key="2">
    <source>
        <dbReference type="Proteomes" id="UP000552097"/>
    </source>
</evidence>
<reference evidence="1 2" key="1">
    <citation type="submission" date="2020-08" db="EMBL/GenBank/DDBJ databases">
        <title>Sequencing the genomes of 1000 actinobacteria strains.</title>
        <authorList>
            <person name="Klenk H.-P."/>
        </authorList>
    </citation>
    <scope>NUCLEOTIDE SEQUENCE [LARGE SCALE GENOMIC DNA]</scope>
    <source>
        <strain evidence="1 2">DSM 45486</strain>
    </source>
</reference>
<name>A0A7W9M261_9PSEU</name>
<comment type="caution">
    <text evidence="1">The sequence shown here is derived from an EMBL/GenBank/DDBJ whole genome shotgun (WGS) entry which is preliminary data.</text>
</comment>
<dbReference type="RefSeq" id="WP_184922682.1">
    <property type="nucleotide sequence ID" value="NZ_JACHMO010000001.1"/>
</dbReference>
<keyword evidence="2" id="KW-1185">Reference proteome</keyword>
<protein>
    <submittedName>
        <fullName evidence="1">Uncharacterized protein</fullName>
    </submittedName>
</protein>
<accession>A0A7W9M261</accession>
<sequence>MKMSENGWKAVADLVNGGFAVGFEVDSGMNPVNVVALDDTTVRRFSIEMEVAEEKE</sequence>
<organism evidence="1 2">
    <name type="scientific">Saccharothrix ecbatanensis</name>
    <dbReference type="NCBI Taxonomy" id="1105145"/>
    <lineage>
        <taxon>Bacteria</taxon>
        <taxon>Bacillati</taxon>
        <taxon>Actinomycetota</taxon>
        <taxon>Actinomycetes</taxon>
        <taxon>Pseudonocardiales</taxon>
        <taxon>Pseudonocardiaceae</taxon>
        <taxon>Saccharothrix</taxon>
    </lineage>
</organism>
<dbReference type="EMBL" id="JACHMO010000001">
    <property type="protein sequence ID" value="MBB5804674.1"/>
    <property type="molecule type" value="Genomic_DNA"/>
</dbReference>